<sequence>MDHMCNTDLHWAEDDNARGTDTPPLDIGAFLDNPQWWPQGVKGCTEFTGAAEGNRRCKLRSATLELLHTLRSILSTSYFGTIKHKACPEDEHKEGNRSGPPAKKKISSTTVSSGGVYMKDVPPCFSVFTRFNCNVTLVGQQFLAAEMAVSVLCSGMASVQGNEILKVLKYAADKDEVYFRHIMLSPTTSALAQKEQRIKKYGMAAKTECTEKTRCIKDDACINERACTGEDNGALTAGYAGEPQPLHLLGSNAPFSYGFLVAHLSAFPPQVRQLVLSETLPFGRILDVCGIKRFVETDWHLHIHLGDAFFSPQDEPGRGAVESSNITDSEGKFKEETVECRCTKAPHGSRCTYGRLMTVWCDGQPGARVVEILNPTVVLTTLLAAEAERKAGVVEKFRDHALVCPGNGSHSSASLWLVASFIPGIYALLPNLAVRLLAQRRFLYFAHMGAKHSFPSLGDKANI</sequence>
<keyword evidence="2" id="KW-0472">Membrane</keyword>
<dbReference type="VEuPathDB" id="ToxoDB:cyc_08906"/>
<evidence type="ECO:0000313" key="3">
    <source>
        <dbReference type="EMBL" id="OEH75889.1"/>
    </source>
</evidence>
<name>A0A1D3CXH9_9EIME</name>
<dbReference type="InParanoid" id="A0A1D3CXH9"/>
<comment type="caution">
    <text evidence="3">The sequence shown here is derived from an EMBL/GenBank/DDBJ whole genome shotgun (WGS) entry which is preliminary data.</text>
</comment>
<dbReference type="VEuPathDB" id="ToxoDB:LOC34624482"/>
<proteinExistence type="predicted"/>
<protein>
    <submittedName>
        <fullName evidence="3">Uncharacterized protein</fullName>
    </submittedName>
</protein>
<accession>A0A1D3CXH9</accession>
<evidence type="ECO:0000313" key="4">
    <source>
        <dbReference type="Proteomes" id="UP000095192"/>
    </source>
</evidence>
<keyword evidence="2" id="KW-0812">Transmembrane</keyword>
<dbReference type="EMBL" id="JROU02001597">
    <property type="protein sequence ID" value="OEH75889.1"/>
    <property type="molecule type" value="Genomic_DNA"/>
</dbReference>
<keyword evidence="2" id="KW-1133">Transmembrane helix</keyword>
<feature type="region of interest" description="Disordered" evidence="1">
    <location>
        <begin position="89"/>
        <end position="108"/>
    </location>
</feature>
<keyword evidence="4" id="KW-1185">Reference proteome</keyword>
<gene>
    <name evidence="3" type="ORF">cyc_08906</name>
</gene>
<evidence type="ECO:0000256" key="2">
    <source>
        <dbReference type="SAM" id="Phobius"/>
    </source>
</evidence>
<dbReference type="AlphaFoldDB" id="A0A1D3CXH9"/>
<feature type="transmembrane region" description="Helical" evidence="2">
    <location>
        <begin position="415"/>
        <end position="438"/>
    </location>
</feature>
<organism evidence="3 4">
    <name type="scientific">Cyclospora cayetanensis</name>
    <dbReference type="NCBI Taxonomy" id="88456"/>
    <lineage>
        <taxon>Eukaryota</taxon>
        <taxon>Sar</taxon>
        <taxon>Alveolata</taxon>
        <taxon>Apicomplexa</taxon>
        <taxon>Conoidasida</taxon>
        <taxon>Coccidia</taxon>
        <taxon>Eucoccidiorida</taxon>
        <taxon>Eimeriorina</taxon>
        <taxon>Eimeriidae</taxon>
        <taxon>Cyclospora</taxon>
    </lineage>
</organism>
<reference evidence="3 4" key="1">
    <citation type="journal article" date="2016" name="BMC Genomics">
        <title>Comparative genomics reveals Cyclospora cayetanensis possesses coccidia-like metabolism and invasion components but unique surface antigens.</title>
        <authorList>
            <person name="Liu S."/>
            <person name="Wang L."/>
            <person name="Zheng H."/>
            <person name="Xu Z."/>
            <person name="Roellig D.M."/>
            <person name="Li N."/>
            <person name="Frace M.A."/>
            <person name="Tang K."/>
            <person name="Arrowood M.J."/>
            <person name="Moss D.M."/>
            <person name="Zhang L."/>
            <person name="Feng Y."/>
            <person name="Xiao L."/>
        </authorList>
    </citation>
    <scope>NUCLEOTIDE SEQUENCE [LARGE SCALE GENOMIC DNA]</scope>
    <source>
        <strain evidence="3 4">CHN_HEN01</strain>
    </source>
</reference>
<dbReference type="Proteomes" id="UP000095192">
    <property type="component" value="Unassembled WGS sequence"/>
</dbReference>
<evidence type="ECO:0000256" key="1">
    <source>
        <dbReference type="SAM" id="MobiDB-lite"/>
    </source>
</evidence>